<dbReference type="SMART" id="SM00382">
    <property type="entry name" value="AAA"/>
    <property type="match status" value="1"/>
</dbReference>
<comment type="caution">
    <text evidence="10">The sequence shown here is derived from an EMBL/GenBank/DDBJ whole genome shotgun (WGS) entry which is preliminary data.</text>
</comment>
<keyword evidence="4 10" id="KW-0067">ATP-binding</keyword>
<keyword evidence="2 7" id="KW-0812">Transmembrane</keyword>
<dbReference type="PROSITE" id="PS50893">
    <property type="entry name" value="ABC_TRANSPORTER_2"/>
    <property type="match status" value="1"/>
</dbReference>
<dbReference type="InterPro" id="IPR027417">
    <property type="entry name" value="P-loop_NTPase"/>
</dbReference>
<evidence type="ECO:0000259" key="9">
    <source>
        <dbReference type="PROSITE" id="PS50929"/>
    </source>
</evidence>
<dbReference type="Gene3D" id="3.40.50.300">
    <property type="entry name" value="P-loop containing nucleotide triphosphate hydrolases"/>
    <property type="match status" value="1"/>
</dbReference>
<evidence type="ECO:0000256" key="7">
    <source>
        <dbReference type="SAM" id="Phobius"/>
    </source>
</evidence>
<dbReference type="SUPFAM" id="SSF52540">
    <property type="entry name" value="P-loop containing nucleoside triphosphate hydrolases"/>
    <property type="match status" value="1"/>
</dbReference>
<dbReference type="PANTHER" id="PTHR43394:SF1">
    <property type="entry name" value="ATP-BINDING CASSETTE SUB-FAMILY B MEMBER 10, MITOCHONDRIAL"/>
    <property type="match status" value="1"/>
</dbReference>
<dbReference type="EMBL" id="JMCC02000082">
    <property type="protein sequence ID" value="KIG14011.1"/>
    <property type="molecule type" value="Genomic_DNA"/>
</dbReference>
<dbReference type="GO" id="GO:0005886">
    <property type="term" value="C:plasma membrane"/>
    <property type="evidence" value="ECO:0007669"/>
    <property type="project" value="UniProtKB-SubCell"/>
</dbReference>
<keyword evidence="6 7" id="KW-0472">Membrane</keyword>
<dbReference type="InterPro" id="IPR003593">
    <property type="entry name" value="AAA+_ATPase"/>
</dbReference>
<dbReference type="InterPro" id="IPR017871">
    <property type="entry name" value="ABC_transporter-like_CS"/>
</dbReference>
<dbReference type="PANTHER" id="PTHR43394">
    <property type="entry name" value="ATP-DEPENDENT PERMEASE MDL1, MITOCHONDRIAL"/>
    <property type="match status" value="1"/>
</dbReference>
<reference evidence="10 11" key="1">
    <citation type="submission" date="2014-12" db="EMBL/GenBank/DDBJ databases">
        <title>Genome assembly of Enhygromyxa salina DSM 15201.</title>
        <authorList>
            <person name="Sharma G."/>
            <person name="Subramanian S."/>
        </authorList>
    </citation>
    <scope>NUCLEOTIDE SEQUENCE [LARGE SCALE GENOMIC DNA]</scope>
    <source>
        <strain evidence="10 11">DSM 15201</strain>
    </source>
</reference>
<dbReference type="SUPFAM" id="SSF90123">
    <property type="entry name" value="ABC transporter transmembrane region"/>
    <property type="match status" value="1"/>
</dbReference>
<evidence type="ECO:0000256" key="6">
    <source>
        <dbReference type="ARBA" id="ARBA00023136"/>
    </source>
</evidence>
<evidence type="ECO:0000256" key="3">
    <source>
        <dbReference type="ARBA" id="ARBA00022741"/>
    </source>
</evidence>
<comment type="subcellular location">
    <subcellularLocation>
        <location evidence="1">Cell membrane</location>
        <topology evidence="1">Multi-pass membrane protein</topology>
    </subcellularLocation>
</comment>
<feature type="transmembrane region" description="Helical" evidence="7">
    <location>
        <begin position="156"/>
        <end position="181"/>
    </location>
</feature>
<feature type="domain" description="ABC transmembrane type-1" evidence="9">
    <location>
        <begin position="34"/>
        <end position="316"/>
    </location>
</feature>
<dbReference type="Gene3D" id="1.20.1560.10">
    <property type="entry name" value="ABC transporter type 1, transmembrane domain"/>
    <property type="match status" value="1"/>
</dbReference>
<evidence type="ECO:0000256" key="2">
    <source>
        <dbReference type="ARBA" id="ARBA00022692"/>
    </source>
</evidence>
<evidence type="ECO:0000256" key="4">
    <source>
        <dbReference type="ARBA" id="ARBA00022840"/>
    </source>
</evidence>
<sequence length="596" mass="65366">MANSSERGQIKRRAPLRQFRRLFGYARRYRARLLVAAIALVITVLAGLVVPWFFGELLGDAFAQQDAAALDRNTAILVAAFLIQAVFLFIRHYLMSWVGERVVTDLRLELHRHLLAMPQAYFHERRTGELLSRLSDDASRLQSLIGADLNVALRNLLTLVGGVIMLLVVSPVLTGTVLLIIPPMVIVARLWSRVIRRLAQAAQDELASASGRLQEGLGAIGTVQAFTRERHEASRYAEQLERAFGLYVKKTWVRSWFLSVSSVMAFGTVAGIFWLGGHMVIEATLTPPQLGKFFMFTLTVAGAVGNLTGVIASYNQAVGATSRLFEILDLQPSVADRPDAVELAQPHGALHFSQVSFSYDDRDTEVISDFDLKIAPGEVCALVGSSGSGKTTIGRLLLRFWDPQAGQIYFDGLDLRELSLASLRGAMAEVSQDPVLFTGSIRENIRYGRLDAADDEVEAAAHAANAHDFICEFPEGYATVVGERGVKLSGGQRQRVAIARAILRDPRVLLLDEATSALDSESEYAVQAALEQLQRGRTTIVIAHRLSTIREADRIVVLDHGRVVEQGKHDALMELGGTYAKLVARQAAAETERIAS</sequence>
<organism evidence="10 11">
    <name type="scientific">Enhygromyxa salina</name>
    <dbReference type="NCBI Taxonomy" id="215803"/>
    <lineage>
        <taxon>Bacteria</taxon>
        <taxon>Pseudomonadati</taxon>
        <taxon>Myxococcota</taxon>
        <taxon>Polyangia</taxon>
        <taxon>Nannocystales</taxon>
        <taxon>Nannocystaceae</taxon>
        <taxon>Enhygromyxa</taxon>
    </lineage>
</organism>
<dbReference type="InterPro" id="IPR003439">
    <property type="entry name" value="ABC_transporter-like_ATP-bd"/>
</dbReference>
<gene>
    <name evidence="10" type="ORF">DB30_07348</name>
</gene>
<name>A0A0C2CS52_9BACT</name>
<feature type="transmembrane region" description="Helical" evidence="7">
    <location>
        <begin position="33"/>
        <end position="54"/>
    </location>
</feature>
<dbReference type="RefSeq" id="WP_052554540.1">
    <property type="nucleotide sequence ID" value="NZ_JMCC02000082.1"/>
</dbReference>
<proteinExistence type="predicted"/>
<dbReference type="Pfam" id="PF00005">
    <property type="entry name" value="ABC_tran"/>
    <property type="match status" value="1"/>
</dbReference>
<dbReference type="InterPro" id="IPR039421">
    <property type="entry name" value="Type_1_exporter"/>
</dbReference>
<evidence type="ECO:0000259" key="8">
    <source>
        <dbReference type="PROSITE" id="PS50893"/>
    </source>
</evidence>
<feature type="transmembrane region" description="Helical" evidence="7">
    <location>
        <begin position="256"/>
        <end position="281"/>
    </location>
</feature>
<dbReference type="AlphaFoldDB" id="A0A0C2CS52"/>
<dbReference type="GO" id="GO:0090374">
    <property type="term" value="P:oligopeptide export from mitochondrion"/>
    <property type="evidence" value="ECO:0007669"/>
    <property type="project" value="TreeGrafter"/>
</dbReference>
<keyword evidence="3" id="KW-0547">Nucleotide-binding</keyword>
<feature type="transmembrane region" description="Helical" evidence="7">
    <location>
        <begin position="293"/>
        <end position="314"/>
    </location>
</feature>
<evidence type="ECO:0000313" key="10">
    <source>
        <dbReference type="EMBL" id="KIG14011.1"/>
    </source>
</evidence>
<accession>A0A0C2CS52</accession>
<dbReference type="PROSITE" id="PS50929">
    <property type="entry name" value="ABC_TM1F"/>
    <property type="match status" value="1"/>
</dbReference>
<dbReference type="CDD" id="cd18576">
    <property type="entry name" value="ABC_6TM_bac_exporter_ABCB8_10_like"/>
    <property type="match status" value="1"/>
</dbReference>
<evidence type="ECO:0000256" key="1">
    <source>
        <dbReference type="ARBA" id="ARBA00004651"/>
    </source>
</evidence>
<dbReference type="GO" id="GO:0016887">
    <property type="term" value="F:ATP hydrolysis activity"/>
    <property type="evidence" value="ECO:0007669"/>
    <property type="project" value="InterPro"/>
</dbReference>
<evidence type="ECO:0000313" key="11">
    <source>
        <dbReference type="Proteomes" id="UP000031599"/>
    </source>
</evidence>
<dbReference type="InterPro" id="IPR036640">
    <property type="entry name" value="ABC1_TM_sf"/>
</dbReference>
<keyword evidence="5 7" id="KW-1133">Transmembrane helix</keyword>
<protein>
    <submittedName>
        <fullName evidence="10">Efflux ABC transporter, permease/ATP-binding protein</fullName>
    </submittedName>
</protein>
<dbReference type="GO" id="GO:0015421">
    <property type="term" value="F:ABC-type oligopeptide transporter activity"/>
    <property type="evidence" value="ECO:0007669"/>
    <property type="project" value="TreeGrafter"/>
</dbReference>
<dbReference type="Proteomes" id="UP000031599">
    <property type="component" value="Unassembled WGS sequence"/>
</dbReference>
<dbReference type="Pfam" id="PF00664">
    <property type="entry name" value="ABC_membrane"/>
    <property type="match status" value="1"/>
</dbReference>
<feature type="transmembrane region" description="Helical" evidence="7">
    <location>
        <begin position="74"/>
        <end position="94"/>
    </location>
</feature>
<feature type="domain" description="ABC transporter" evidence="8">
    <location>
        <begin position="350"/>
        <end position="585"/>
    </location>
</feature>
<dbReference type="InterPro" id="IPR011527">
    <property type="entry name" value="ABC1_TM_dom"/>
</dbReference>
<dbReference type="FunFam" id="3.40.50.300:FF:000218">
    <property type="entry name" value="Multidrug ABC transporter ATP-binding protein"/>
    <property type="match status" value="1"/>
</dbReference>
<dbReference type="PROSITE" id="PS00211">
    <property type="entry name" value="ABC_TRANSPORTER_1"/>
    <property type="match status" value="1"/>
</dbReference>
<dbReference type="GO" id="GO:0005524">
    <property type="term" value="F:ATP binding"/>
    <property type="evidence" value="ECO:0007669"/>
    <property type="project" value="UniProtKB-KW"/>
</dbReference>
<evidence type="ECO:0000256" key="5">
    <source>
        <dbReference type="ARBA" id="ARBA00022989"/>
    </source>
</evidence>